<keyword evidence="2 13" id="KW-0820">tRNA-binding</keyword>
<dbReference type="InterPro" id="IPR018162">
    <property type="entry name" value="Ala-tRNA-ligase_IIc_anticod-bd"/>
</dbReference>
<evidence type="ECO:0000256" key="1">
    <source>
        <dbReference type="ARBA" id="ARBA00008226"/>
    </source>
</evidence>
<dbReference type="Gene3D" id="2.40.30.130">
    <property type="match status" value="1"/>
</dbReference>
<dbReference type="SMART" id="SM00863">
    <property type="entry name" value="tRNA_SAD"/>
    <property type="match status" value="1"/>
</dbReference>
<dbReference type="OrthoDB" id="9803884at2"/>
<evidence type="ECO:0000256" key="8">
    <source>
        <dbReference type="ARBA" id="ARBA00022884"/>
    </source>
</evidence>
<feature type="binding site" evidence="13">
    <location>
        <position position="686"/>
    </location>
    <ligand>
        <name>Zn(2+)</name>
        <dbReference type="ChEBI" id="CHEBI:29105"/>
    </ligand>
</feature>
<reference evidence="15 16" key="1">
    <citation type="submission" date="2017-02" db="EMBL/GenBank/DDBJ databases">
        <authorList>
            <person name="Peterson S.W."/>
        </authorList>
    </citation>
    <scope>NUCLEOTIDE SEQUENCE [LARGE SCALE GENOMIC DNA]</scope>
    <source>
        <strain evidence="15 16">ATCC 17233</strain>
    </source>
</reference>
<dbReference type="SUPFAM" id="SSF55681">
    <property type="entry name" value="Class II aaRS and biotin synthetases"/>
    <property type="match status" value="1"/>
</dbReference>
<organism evidence="15 16">
    <name type="scientific">Eubacterium ruminantium</name>
    <dbReference type="NCBI Taxonomy" id="42322"/>
    <lineage>
        <taxon>Bacteria</taxon>
        <taxon>Bacillati</taxon>
        <taxon>Bacillota</taxon>
        <taxon>Clostridia</taxon>
        <taxon>Eubacteriales</taxon>
        <taxon>Eubacteriaceae</taxon>
        <taxon>Eubacterium</taxon>
    </lineage>
</organism>
<dbReference type="Gene3D" id="3.30.980.10">
    <property type="entry name" value="Threonyl-trna Synthetase, Chain A, domain 2"/>
    <property type="match status" value="1"/>
</dbReference>
<dbReference type="SUPFAM" id="SSF101353">
    <property type="entry name" value="Putative anticodon-binding domain of alanyl-tRNA synthetase (AlaRS)"/>
    <property type="match status" value="1"/>
</dbReference>
<evidence type="ECO:0000256" key="10">
    <source>
        <dbReference type="ARBA" id="ARBA00023146"/>
    </source>
</evidence>
<keyword evidence="4 13" id="KW-0479">Metal-binding</keyword>
<dbReference type="FunFam" id="3.10.310.40:FF:000001">
    <property type="entry name" value="Alanine--tRNA ligase"/>
    <property type="match status" value="1"/>
</dbReference>
<dbReference type="EMBL" id="FUXA01000006">
    <property type="protein sequence ID" value="SJZ60030.1"/>
    <property type="molecule type" value="Genomic_DNA"/>
</dbReference>
<evidence type="ECO:0000256" key="2">
    <source>
        <dbReference type="ARBA" id="ARBA00022555"/>
    </source>
</evidence>
<keyword evidence="7 13" id="KW-0067">ATP-binding</keyword>
<comment type="catalytic activity">
    <reaction evidence="12 13">
        <text>tRNA(Ala) + L-alanine + ATP = L-alanyl-tRNA(Ala) + AMP + diphosphate</text>
        <dbReference type="Rhea" id="RHEA:12540"/>
        <dbReference type="Rhea" id="RHEA-COMP:9657"/>
        <dbReference type="Rhea" id="RHEA-COMP:9923"/>
        <dbReference type="ChEBI" id="CHEBI:30616"/>
        <dbReference type="ChEBI" id="CHEBI:33019"/>
        <dbReference type="ChEBI" id="CHEBI:57972"/>
        <dbReference type="ChEBI" id="CHEBI:78442"/>
        <dbReference type="ChEBI" id="CHEBI:78497"/>
        <dbReference type="ChEBI" id="CHEBI:456215"/>
        <dbReference type="EC" id="6.1.1.7"/>
    </reaction>
</comment>
<dbReference type="InterPro" id="IPR018165">
    <property type="entry name" value="Ala-tRNA-synth_IIc_core"/>
</dbReference>
<evidence type="ECO:0000256" key="11">
    <source>
        <dbReference type="ARBA" id="ARBA00024779"/>
    </source>
</evidence>
<evidence type="ECO:0000256" key="13">
    <source>
        <dbReference type="HAMAP-Rule" id="MF_00036"/>
    </source>
</evidence>
<dbReference type="InterPro" id="IPR002318">
    <property type="entry name" value="Ala-tRNA-lgiase_IIc"/>
</dbReference>
<keyword evidence="5 13" id="KW-0547">Nucleotide-binding</keyword>
<dbReference type="GO" id="GO:0002161">
    <property type="term" value="F:aminoacyl-tRNA deacylase activity"/>
    <property type="evidence" value="ECO:0007669"/>
    <property type="project" value="TreeGrafter"/>
</dbReference>
<feature type="binding site" evidence="13">
    <location>
        <position position="584"/>
    </location>
    <ligand>
        <name>Zn(2+)</name>
        <dbReference type="ChEBI" id="CHEBI:29105"/>
    </ligand>
</feature>
<evidence type="ECO:0000256" key="9">
    <source>
        <dbReference type="ARBA" id="ARBA00022917"/>
    </source>
</evidence>
<dbReference type="Pfam" id="PF02272">
    <property type="entry name" value="DHHA1"/>
    <property type="match status" value="1"/>
</dbReference>
<dbReference type="InterPro" id="IPR003156">
    <property type="entry name" value="DHHA1_dom"/>
</dbReference>
<keyword evidence="10 13" id="KW-0030">Aminoacyl-tRNA synthetase</keyword>
<evidence type="ECO:0000256" key="7">
    <source>
        <dbReference type="ARBA" id="ARBA00022840"/>
    </source>
</evidence>
<keyword evidence="8 13" id="KW-0694">RNA-binding</keyword>
<feature type="domain" description="Alanyl-transfer RNA synthetases family profile" evidence="14">
    <location>
        <begin position="4"/>
        <end position="725"/>
    </location>
</feature>
<comment type="cofactor">
    <cofactor evidence="13">
        <name>Zn(2+)</name>
        <dbReference type="ChEBI" id="CHEBI:29105"/>
    </cofactor>
    <text evidence="13">Binds 1 zinc ion per subunit.</text>
</comment>
<protein>
    <recommendedName>
        <fullName evidence="13">Alanine--tRNA ligase</fullName>
        <ecNumber evidence="13">6.1.1.7</ecNumber>
    </recommendedName>
    <alternativeName>
        <fullName evidence="13">Alanyl-tRNA synthetase</fullName>
        <shortName evidence="13">AlaRS</shortName>
    </alternativeName>
</protein>
<evidence type="ECO:0000313" key="15">
    <source>
        <dbReference type="EMBL" id="SJZ60030.1"/>
    </source>
</evidence>
<comment type="domain">
    <text evidence="13">Consists of three domains; the N-terminal catalytic domain, the editing domain and the C-terminal C-Ala domain. The editing domain removes incorrectly charged amino acids, while the C-Ala domain, along with tRNA(Ala), serves as a bridge to cooperatively bring together the editing and aminoacylation centers thus stimulating deacylation of misacylated tRNAs.</text>
</comment>
<evidence type="ECO:0000256" key="4">
    <source>
        <dbReference type="ARBA" id="ARBA00022723"/>
    </source>
</evidence>
<dbReference type="GO" id="GO:0006419">
    <property type="term" value="P:alanyl-tRNA aminoacylation"/>
    <property type="evidence" value="ECO:0007669"/>
    <property type="project" value="UniProtKB-UniRule"/>
</dbReference>
<dbReference type="Gene3D" id="3.10.310.40">
    <property type="match status" value="1"/>
</dbReference>
<dbReference type="InterPro" id="IPR023033">
    <property type="entry name" value="Ala_tRNA_ligase_euk/bac"/>
</dbReference>
<comment type="similarity">
    <text evidence="1 13">Belongs to the class-II aminoacyl-tRNA synthetase family.</text>
</comment>
<evidence type="ECO:0000256" key="6">
    <source>
        <dbReference type="ARBA" id="ARBA00022833"/>
    </source>
</evidence>
<proteinExistence type="inferred from homology"/>
<keyword evidence="9 13" id="KW-0648">Protein biosynthesis</keyword>
<dbReference type="FunFam" id="3.30.980.10:FF:000004">
    <property type="entry name" value="Alanine--tRNA ligase, cytoplasmic"/>
    <property type="match status" value="1"/>
</dbReference>
<dbReference type="Gene3D" id="3.30.54.20">
    <property type="match status" value="1"/>
</dbReference>
<dbReference type="InterPro" id="IPR018164">
    <property type="entry name" value="Ala-tRNA-synth_IIc_N"/>
</dbReference>
<dbReference type="PANTHER" id="PTHR11777">
    <property type="entry name" value="ALANYL-TRNA SYNTHETASE"/>
    <property type="match status" value="1"/>
</dbReference>
<dbReference type="GO" id="GO:0008270">
    <property type="term" value="F:zinc ion binding"/>
    <property type="evidence" value="ECO:0007669"/>
    <property type="project" value="UniProtKB-UniRule"/>
</dbReference>
<keyword evidence="3 13" id="KW-0436">Ligase</keyword>
<keyword evidence="13" id="KW-0963">Cytoplasm</keyword>
<evidence type="ECO:0000256" key="12">
    <source>
        <dbReference type="ARBA" id="ARBA00048300"/>
    </source>
</evidence>
<dbReference type="CDD" id="cd00673">
    <property type="entry name" value="AlaRS_core"/>
    <property type="match status" value="1"/>
</dbReference>
<dbReference type="Proteomes" id="UP000189857">
    <property type="component" value="Unassembled WGS sequence"/>
</dbReference>
<evidence type="ECO:0000259" key="14">
    <source>
        <dbReference type="PROSITE" id="PS50860"/>
    </source>
</evidence>
<evidence type="ECO:0000313" key="16">
    <source>
        <dbReference type="Proteomes" id="UP000189857"/>
    </source>
</evidence>
<dbReference type="Gene3D" id="3.30.930.10">
    <property type="entry name" value="Bira Bifunctional Protein, Domain 2"/>
    <property type="match status" value="1"/>
</dbReference>
<feature type="binding site" evidence="13">
    <location>
        <position position="682"/>
    </location>
    <ligand>
        <name>Zn(2+)</name>
        <dbReference type="ChEBI" id="CHEBI:29105"/>
    </ligand>
</feature>
<dbReference type="GO" id="GO:0005829">
    <property type="term" value="C:cytosol"/>
    <property type="evidence" value="ECO:0007669"/>
    <property type="project" value="TreeGrafter"/>
</dbReference>
<dbReference type="SUPFAM" id="SSF50447">
    <property type="entry name" value="Translation proteins"/>
    <property type="match status" value="1"/>
</dbReference>
<comment type="function">
    <text evidence="11 13">Catalyzes the attachment of alanine to tRNA(Ala) in a two-step reaction: alanine is first activated by ATP to form Ala-AMP and then transferred to the acceptor end of tRNA(Ala). Also edits incorrectly charged Ser-tRNA(Ala) and Gly-tRNA(Ala) via its editing domain.</text>
</comment>
<dbReference type="FunFam" id="3.30.930.10:FF:000004">
    <property type="entry name" value="Alanine--tRNA ligase"/>
    <property type="match status" value="1"/>
</dbReference>
<dbReference type="GO" id="GO:0000049">
    <property type="term" value="F:tRNA binding"/>
    <property type="evidence" value="ECO:0007669"/>
    <property type="project" value="UniProtKB-KW"/>
</dbReference>
<dbReference type="InterPro" id="IPR050058">
    <property type="entry name" value="Ala-tRNA_ligase"/>
</dbReference>
<dbReference type="PRINTS" id="PR00980">
    <property type="entry name" value="TRNASYNTHALA"/>
</dbReference>
<dbReference type="Pfam" id="PF01411">
    <property type="entry name" value="tRNA-synt_2c"/>
    <property type="match status" value="1"/>
</dbReference>
<dbReference type="InterPro" id="IPR009000">
    <property type="entry name" value="Transl_B-barrel_sf"/>
</dbReference>
<dbReference type="HAMAP" id="MF_00036_B">
    <property type="entry name" value="Ala_tRNA_synth_B"/>
    <property type="match status" value="1"/>
</dbReference>
<dbReference type="Pfam" id="PF07973">
    <property type="entry name" value="tRNA_SAD"/>
    <property type="match status" value="1"/>
</dbReference>
<name>A0A1T4LZ71_9FIRM</name>
<evidence type="ECO:0000256" key="3">
    <source>
        <dbReference type="ARBA" id="ARBA00022598"/>
    </source>
</evidence>
<dbReference type="InterPro" id="IPR018163">
    <property type="entry name" value="Thr/Ala-tRNA-synth_IIc_edit"/>
</dbReference>
<keyword evidence="16" id="KW-1185">Reference proteome</keyword>
<evidence type="ECO:0000256" key="5">
    <source>
        <dbReference type="ARBA" id="ARBA00022741"/>
    </source>
</evidence>
<keyword evidence="6 13" id="KW-0862">Zinc</keyword>
<gene>
    <name evidence="13" type="primary">alaS</name>
    <name evidence="15" type="ORF">SAMN02745110_01021</name>
</gene>
<dbReference type="PANTHER" id="PTHR11777:SF9">
    <property type="entry name" value="ALANINE--TRNA LIGASE, CYTOPLASMIC"/>
    <property type="match status" value="1"/>
</dbReference>
<dbReference type="GO" id="GO:0140096">
    <property type="term" value="F:catalytic activity, acting on a protein"/>
    <property type="evidence" value="ECO:0007669"/>
    <property type="project" value="UniProtKB-ARBA"/>
</dbReference>
<accession>A0A1T4LZ71</accession>
<dbReference type="GO" id="GO:0016740">
    <property type="term" value="F:transferase activity"/>
    <property type="evidence" value="ECO:0007669"/>
    <property type="project" value="UniProtKB-ARBA"/>
</dbReference>
<dbReference type="GO" id="GO:0005524">
    <property type="term" value="F:ATP binding"/>
    <property type="evidence" value="ECO:0007669"/>
    <property type="project" value="UniProtKB-UniRule"/>
</dbReference>
<dbReference type="FunFam" id="3.30.54.20:FF:000001">
    <property type="entry name" value="Alanine--tRNA ligase"/>
    <property type="match status" value="1"/>
</dbReference>
<dbReference type="InterPro" id="IPR012947">
    <property type="entry name" value="tRNA_SAD"/>
</dbReference>
<sequence>MKKYGVNELREMYLSYFEERNGHLRMNSFSLVPHNDKSLLLINAGMAPLKPYFTGQEVPPRKRVTTCQKCIRTGDIENVGKTARHGTFFEMLGNFSFGDYFKHEAIKWSWEFLTEVVGLDADRLYPSIYQDDDEAFEIWNKEVGIAPERIFRFGKEDNFWEHGAGPCGPCSEIYYDRGEKYGCGKPGCTVGCDCDRYMEVWNNVFTQFENDGKGNYTTLQNKNIDTGMGLERLAVVVQDVDSIFDVDTIKAIRDKVSEKAGVSYGTNYDSDVSIRVITDHMRSATFMTSDGITPSNEGRGYVLRRLIRRAARHGRLLGIKGAFLNDIVATVIENSKDAYPELVEKKAFIFSTIENEESSFNKTIDQGLEILAEYKKELKEKGSTVLDGEKAFKLHDTYGFPLDLTKDILEEDNLSVDEDKFHECMEVQKTTARNARKVTNYMGADATVFELLPLDIKSEFDGYDKLEKDDKILALTLNTLMKAEDGTDKVASTVEDKLTEGANGAVIVASTPFYATMGGQIGDTGVIKTANGVFVVQDTTKVAGDKIAHHGYVESGEISVGDIATLTVDSQRRGLICKNHSATHLLQKALKTVLGDHVEQKGSFVSEGRLRFDFSHNNAMSAEEIAEVEKIVNAKIEEGIAVETKVMTIDEAKKTGAMALFGEKYGETVRVVMMSDFSREFCGGTHVSNTSSIGLFKIVSETGISSGVRRIEALTGEGAISYYKELEAEILKASAVAKSEPSKLADKIESLLAEIKALTSENKKLKDKIAKDAAGDALSGAVKVGDTSILSLALSGADVASMRNLGDDYKAKLGNSVIIMASDADGKVSLLVMASDDAVASGIHAGNIIKKIAPVVGGGGGGRPNMAQAGGKDASKIDEALKLGVEEAKTMLG</sequence>
<dbReference type="EC" id="6.1.1.7" evidence="13"/>
<feature type="binding site" evidence="13">
    <location>
        <position position="580"/>
    </location>
    <ligand>
        <name>Zn(2+)</name>
        <dbReference type="ChEBI" id="CHEBI:29105"/>
    </ligand>
</feature>
<dbReference type="NCBIfam" id="TIGR00344">
    <property type="entry name" value="alaS"/>
    <property type="match status" value="1"/>
</dbReference>
<dbReference type="Gene3D" id="6.10.250.550">
    <property type="match status" value="1"/>
</dbReference>
<dbReference type="SUPFAM" id="SSF55186">
    <property type="entry name" value="ThrRS/AlaRS common domain"/>
    <property type="match status" value="1"/>
</dbReference>
<dbReference type="InterPro" id="IPR045864">
    <property type="entry name" value="aa-tRNA-synth_II/BPL/LPL"/>
</dbReference>
<comment type="subcellular location">
    <subcellularLocation>
        <location evidence="13">Cytoplasm</location>
    </subcellularLocation>
</comment>
<dbReference type="AlphaFoldDB" id="A0A1T4LZ71"/>
<dbReference type="PROSITE" id="PS50860">
    <property type="entry name" value="AA_TRNA_LIGASE_II_ALA"/>
    <property type="match status" value="1"/>
</dbReference>
<dbReference type="GO" id="GO:0004813">
    <property type="term" value="F:alanine-tRNA ligase activity"/>
    <property type="evidence" value="ECO:0007669"/>
    <property type="project" value="UniProtKB-UniRule"/>
</dbReference>